<keyword evidence="9" id="KW-0297">G-protein coupled receptor</keyword>
<reference evidence="17" key="1">
    <citation type="journal article" date="2023" name="DNA Res.">
        <title>Chromosome-level genome assembly of Phrynocephalus forsythii using third-generation DNA sequencing and Hi-C analysis.</title>
        <authorList>
            <person name="Qi Y."/>
            <person name="Zhao W."/>
            <person name="Zhao Y."/>
            <person name="Niu C."/>
            <person name="Cao S."/>
            <person name="Zhang Y."/>
        </authorList>
    </citation>
    <scope>NUCLEOTIDE SEQUENCE</scope>
    <source>
        <tissue evidence="17">Muscle</tissue>
    </source>
</reference>
<keyword evidence="12" id="KW-0675">Receptor</keyword>
<dbReference type="GO" id="GO:0016020">
    <property type="term" value="C:membrane"/>
    <property type="evidence" value="ECO:0007669"/>
    <property type="project" value="UniProtKB-SubCell"/>
</dbReference>
<keyword evidence="18" id="KW-1185">Reference proteome</keyword>
<evidence type="ECO:0000256" key="10">
    <source>
        <dbReference type="ARBA" id="ARBA00023136"/>
    </source>
</evidence>
<keyword evidence="10 16" id="KW-0472">Membrane</keyword>
<keyword evidence="7" id="KW-0967">Endosome</keyword>
<evidence type="ECO:0000256" key="11">
    <source>
        <dbReference type="ARBA" id="ARBA00023157"/>
    </source>
</evidence>
<keyword evidence="11" id="KW-1015">Disulfide bond</keyword>
<dbReference type="OrthoDB" id="9396544at2759"/>
<evidence type="ECO:0000256" key="4">
    <source>
        <dbReference type="ARBA" id="ARBA00008790"/>
    </source>
</evidence>
<organism evidence="17 18">
    <name type="scientific">Phrynocephalus forsythii</name>
    <dbReference type="NCBI Taxonomy" id="171643"/>
    <lineage>
        <taxon>Eukaryota</taxon>
        <taxon>Metazoa</taxon>
        <taxon>Chordata</taxon>
        <taxon>Craniata</taxon>
        <taxon>Vertebrata</taxon>
        <taxon>Euteleostomi</taxon>
        <taxon>Lepidosauria</taxon>
        <taxon>Squamata</taxon>
        <taxon>Bifurcata</taxon>
        <taxon>Unidentata</taxon>
        <taxon>Episquamata</taxon>
        <taxon>Toxicofera</taxon>
        <taxon>Iguania</taxon>
        <taxon>Acrodonta</taxon>
        <taxon>Agamidae</taxon>
        <taxon>Agaminae</taxon>
        <taxon>Phrynocephalus</taxon>
    </lineage>
</organism>
<keyword evidence="6 16" id="KW-0812">Transmembrane</keyword>
<evidence type="ECO:0000256" key="15">
    <source>
        <dbReference type="ARBA" id="ARBA00030289"/>
    </source>
</evidence>
<gene>
    <name evidence="17" type="ORF">JRQ81_009132</name>
</gene>
<dbReference type="GO" id="GO:0004930">
    <property type="term" value="F:G protein-coupled receptor activity"/>
    <property type="evidence" value="ECO:0007669"/>
    <property type="project" value="UniProtKB-KW"/>
</dbReference>
<dbReference type="Gene3D" id="1.20.1070.10">
    <property type="entry name" value="Rhodopsin 7-helix transmembrane proteins"/>
    <property type="match status" value="1"/>
</dbReference>
<evidence type="ECO:0000256" key="12">
    <source>
        <dbReference type="ARBA" id="ARBA00023170"/>
    </source>
</evidence>
<dbReference type="GO" id="GO:0006954">
    <property type="term" value="P:inflammatory response"/>
    <property type="evidence" value="ECO:0007669"/>
    <property type="project" value="InterPro"/>
</dbReference>
<evidence type="ECO:0000256" key="6">
    <source>
        <dbReference type="ARBA" id="ARBA00022692"/>
    </source>
</evidence>
<name>A0A9Q0X986_9SAUR</name>
<protein>
    <recommendedName>
        <fullName evidence="5">Atypical chemokine receptor 1</fullName>
    </recommendedName>
    <alternativeName>
        <fullName evidence="15">Duffy antigen/chemokine receptor</fullName>
    </alternativeName>
</protein>
<dbReference type="PRINTS" id="PR01559">
    <property type="entry name" value="DUFFYANTIGEN"/>
</dbReference>
<evidence type="ECO:0000256" key="3">
    <source>
        <dbReference type="ARBA" id="ARBA00004412"/>
    </source>
</evidence>
<evidence type="ECO:0000256" key="14">
    <source>
        <dbReference type="ARBA" id="ARBA00023224"/>
    </source>
</evidence>
<evidence type="ECO:0000313" key="18">
    <source>
        <dbReference type="Proteomes" id="UP001142489"/>
    </source>
</evidence>
<evidence type="ECO:0000256" key="2">
    <source>
        <dbReference type="ARBA" id="ARBA00004172"/>
    </source>
</evidence>
<evidence type="ECO:0000256" key="8">
    <source>
        <dbReference type="ARBA" id="ARBA00022989"/>
    </source>
</evidence>
<evidence type="ECO:0000313" key="17">
    <source>
        <dbReference type="EMBL" id="KAJ7307149.1"/>
    </source>
</evidence>
<feature type="transmembrane region" description="Helical" evidence="16">
    <location>
        <begin position="104"/>
        <end position="124"/>
    </location>
</feature>
<keyword evidence="13" id="KW-0325">Glycoprotein</keyword>
<keyword evidence="8 16" id="KW-1133">Transmembrane helix</keyword>
<comment type="similarity">
    <text evidence="4">Belongs to the G-protein coupled receptor 1 family. Atypical chemokine receptor subfamily.</text>
</comment>
<comment type="subcellular location">
    <subcellularLocation>
        <location evidence="3">Early endosome</location>
    </subcellularLocation>
    <subcellularLocation>
        <location evidence="1">Membrane</location>
        <topology evidence="1">Multi-pass membrane protein</topology>
    </subcellularLocation>
    <subcellularLocation>
        <location evidence="2">Recycling endosome</location>
    </subcellularLocation>
</comment>
<proteinExistence type="inferred from homology"/>
<feature type="transmembrane region" description="Helical" evidence="16">
    <location>
        <begin position="59"/>
        <end position="76"/>
    </location>
</feature>
<dbReference type="GO" id="GO:0019956">
    <property type="term" value="F:chemokine binding"/>
    <property type="evidence" value="ECO:0007669"/>
    <property type="project" value="InterPro"/>
</dbReference>
<evidence type="ECO:0000256" key="5">
    <source>
        <dbReference type="ARBA" id="ARBA00015484"/>
    </source>
</evidence>
<dbReference type="GO" id="GO:0055037">
    <property type="term" value="C:recycling endosome"/>
    <property type="evidence" value="ECO:0007669"/>
    <property type="project" value="UniProtKB-SubCell"/>
</dbReference>
<evidence type="ECO:0000256" key="13">
    <source>
        <dbReference type="ARBA" id="ARBA00023180"/>
    </source>
</evidence>
<accession>A0A9Q0X986</accession>
<dbReference type="PANTHER" id="PTHR14181:SF1">
    <property type="entry name" value="ATYPICAL CHEMOKINE RECEPTOR 1"/>
    <property type="match status" value="1"/>
</dbReference>
<sequence>MSSSAGTACVSNPKPELLLWSLAHTTFCVVGFVLLPVVMVSARVASKWRGRNQCPTMDITWLFYLFWAPYGVAQLLDKLLQEKVLTATCPLQEHLDYFLGISEGLGTVQCFLCPLLIVGTGFCLQKSALGAYRC</sequence>
<evidence type="ECO:0000256" key="9">
    <source>
        <dbReference type="ARBA" id="ARBA00023040"/>
    </source>
</evidence>
<comment type="caution">
    <text evidence="17">The sequence shown here is derived from an EMBL/GenBank/DDBJ whole genome shotgun (WGS) entry which is preliminary data.</text>
</comment>
<evidence type="ECO:0000256" key="1">
    <source>
        <dbReference type="ARBA" id="ARBA00004141"/>
    </source>
</evidence>
<dbReference type="GO" id="GO:0070098">
    <property type="term" value="P:chemokine-mediated signaling pathway"/>
    <property type="evidence" value="ECO:0007669"/>
    <property type="project" value="InterPro"/>
</dbReference>
<evidence type="ECO:0000256" key="16">
    <source>
        <dbReference type="SAM" id="Phobius"/>
    </source>
</evidence>
<dbReference type="GO" id="GO:0005769">
    <property type="term" value="C:early endosome"/>
    <property type="evidence" value="ECO:0007669"/>
    <property type="project" value="UniProtKB-SubCell"/>
</dbReference>
<dbReference type="PANTHER" id="PTHR14181">
    <property type="entry name" value="DUFFY ANTIGEN/CHEMOKINE RECEPTOR"/>
    <property type="match status" value="1"/>
</dbReference>
<dbReference type="InterPro" id="IPR005384">
    <property type="entry name" value="Duffy_chemokine_rcpt"/>
</dbReference>
<dbReference type="AlphaFoldDB" id="A0A9Q0X986"/>
<dbReference type="EMBL" id="JAPFRF010000019">
    <property type="protein sequence ID" value="KAJ7307149.1"/>
    <property type="molecule type" value="Genomic_DNA"/>
</dbReference>
<feature type="transmembrane region" description="Helical" evidence="16">
    <location>
        <begin position="17"/>
        <end position="38"/>
    </location>
</feature>
<dbReference type="Proteomes" id="UP001142489">
    <property type="component" value="Unassembled WGS sequence"/>
</dbReference>
<keyword evidence="14" id="KW-0807">Transducer</keyword>
<evidence type="ECO:0000256" key="7">
    <source>
        <dbReference type="ARBA" id="ARBA00022753"/>
    </source>
</evidence>